<comment type="caution">
    <text evidence="1">The sequence shown here is derived from an EMBL/GenBank/DDBJ whole genome shotgun (WGS) entry which is preliminary data.</text>
</comment>
<evidence type="ECO:0000313" key="1">
    <source>
        <dbReference type="EMBL" id="PJZ28379.1"/>
    </source>
</evidence>
<proteinExistence type="predicted"/>
<evidence type="ECO:0000313" key="2">
    <source>
        <dbReference type="Proteomes" id="UP000231919"/>
    </source>
</evidence>
<sequence>MYNNERKKQVRRLVINHAITSLTINRQKSLLCSLDFTKKLYHHINNYLKTHGSNKYKRKKYTSEQIFTINQWIPFFEGYSKSINPQNLKILYLAGPNPENDFNELVAQGVSPYNIWAIESDNEIYSDALKNLYSKNIPIRFYKTNLKHFLETVQEKFHIVYADYTSPLFSKRQNPILDLQLLFSKRRLEELSCLITNFSELKDNKEEWKNLILSWFAVQSDDSRPRSIYKYSKYEDIANFNYKKISKHKNIDDLYSPFIHSFVSFLSNRFCPALNTIEFMGNNSDNFIKAKEMHKSLEKYLDIDYKKMKSEERFMHIMPMLDPKIYGLIAWSRYCKENLGHFAQIAGWLMHPNSYKVTNFDILHALDILYNYEQMAGNKFDIVDMIVTERLKKFLRYSTFFDRELRLTVDIPMMNLLVDLFWGLIGYPNLMNPEAHLSLSYTANTNKMFTDVFVFDQCRYLFNLLPSLESTPLLFKKSHSIQLLIRSLMDQIRKKILLVDGFYFWASTVESDGFHIFPKKIRRKII</sequence>
<keyword evidence="2" id="KW-1185">Reference proteome</keyword>
<gene>
    <name evidence="1" type="ORF">CH378_18040</name>
</gene>
<organism evidence="1 2">
    <name type="scientific">Leptospira kmetyi</name>
    <dbReference type="NCBI Taxonomy" id="408139"/>
    <lineage>
        <taxon>Bacteria</taxon>
        <taxon>Pseudomonadati</taxon>
        <taxon>Spirochaetota</taxon>
        <taxon>Spirochaetia</taxon>
        <taxon>Leptospirales</taxon>
        <taxon>Leptospiraceae</taxon>
        <taxon>Leptospira</taxon>
    </lineage>
</organism>
<dbReference type="EMBL" id="NPDP01000040">
    <property type="protein sequence ID" value="PJZ28379.1"/>
    <property type="molecule type" value="Genomic_DNA"/>
</dbReference>
<accession>A0ABX4N8A9</accession>
<protein>
    <submittedName>
        <fullName evidence="1">Uncharacterized protein</fullName>
    </submittedName>
</protein>
<dbReference type="RefSeq" id="WP_100756290.1">
    <property type="nucleotide sequence ID" value="NZ_NPDP01000040.1"/>
</dbReference>
<name>A0ABX4N8A9_9LEPT</name>
<reference evidence="1 2" key="1">
    <citation type="submission" date="2017-07" db="EMBL/GenBank/DDBJ databases">
        <title>Leptospira spp. isolated from tropical soils.</title>
        <authorList>
            <person name="Thibeaux R."/>
            <person name="Iraola G."/>
            <person name="Ferres I."/>
            <person name="Bierque E."/>
            <person name="Girault D."/>
            <person name="Soupe-Gilbert M.-E."/>
            <person name="Picardeau M."/>
            <person name="Goarant C."/>
        </authorList>
    </citation>
    <scope>NUCLEOTIDE SEQUENCE [LARGE SCALE GENOMIC DNA]</scope>
    <source>
        <strain evidence="1 2">JW2-C-B1</strain>
    </source>
</reference>
<dbReference type="Proteomes" id="UP000231919">
    <property type="component" value="Unassembled WGS sequence"/>
</dbReference>